<reference evidence="2" key="1">
    <citation type="journal article" date="2011" name="PLoS Biol.">
        <title>Gene gain and loss during evolution of obligate parasitism in the white rust pathogen of Arabidopsis thaliana.</title>
        <authorList>
            <person name="Kemen E."/>
            <person name="Gardiner A."/>
            <person name="Schultz-Larsen T."/>
            <person name="Kemen A.C."/>
            <person name="Balmuth A.L."/>
            <person name="Robert-Seilaniantz A."/>
            <person name="Bailey K."/>
            <person name="Holub E."/>
            <person name="Studholme D.J."/>
            <person name="Maclean D."/>
            <person name="Jones J.D."/>
        </authorList>
    </citation>
    <scope>NUCLEOTIDE SEQUENCE</scope>
</reference>
<reference evidence="2" key="2">
    <citation type="submission" date="2011-02" db="EMBL/GenBank/DDBJ databases">
        <authorList>
            <person name="MacLean D."/>
        </authorList>
    </citation>
    <scope>NUCLEOTIDE SEQUENCE</scope>
</reference>
<sequence>MRRVDHNAEVVELSRHQKHIRTLIASSNDPVDLLLDRSLRQTLIRQIRRKFKEPERLRVIQRRNDLEKHKYTEKMYLIAKRSSHESGRECFYVIGMDTSSLTPKKQPRPSRSSFSPVA</sequence>
<proteinExistence type="predicted"/>
<dbReference type="HOGENOM" id="CLU_2077449_0_0_1"/>
<accession>F0WY35</accession>
<evidence type="ECO:0000256" key="1">
    <source>
        <dbReference type="SAM" id="MobiDB-lite"/>
    </source>
</evidence>
<feature type="region of interest" description="Disordered" evidence="1">
    <location>
        <begin position="99"/>
        <end position="118"/>
    </location>
</feature>
<dbReference type="AlphaFoldDB" id="F0WY35"/>
<name>F0WY35_9STRA</name>
<dbReference type="EMBL" id="FR824414">
    <property type="protein sequence ID" value="CCA26384.1"/>
    <property type="molecule type" value="Genomic_DNA"/>
</dbReference>
<evidence type="ECO:0000313" key="2">
    <source>
        <dbReference type="EMBL" id="CCA26384.1"/>
    </source>
</evidence>
<organism evidence="2">
    <name type="scientific">Albugo laibachii Nc14</name>
    <dbReference type="NCBI Taxonomy" id="890382"/>
    <lineage>
        <taxon>Eukaryota</taxon>
        <taxon>Sar</taxon>
        <taxon>Stramenopiles</taxon>
        <taxon>Oomycota</taxon>
        <taxon>Peronosporomycetes</taxon>
        <taxon>Albuginales</taxon>
        <taxon>Albuginaceae</taxon>
        <taxon>Albugo</taxon>
    </lineage>
</organism>
<gene>
    <name evidence="2" type="primary">AlNc14C369G11081</name>
    <name evidence="2" type="ORF">ALNC14_125280</name>
</gene>
<protein>
    <submittedName>
        <fullName evidence="2">AlNc14C369G11081 protein</fullName>
    </submittedName>
</protein>